<dbReference type="SUPFAM" id="SSF51261">
    <property type="entry name" value="Duplicated hybrid motif"/>
    <property type="match status" value="1"/>
</dbReference>
<evidence type="ECO:0000313" key="4">
    <source>
        <dbReference type="Proteomes" id="UP000024842"/>
    </source>
</evidence>
<organism evidence="3 4">
    <name type="scientific">Holospora elegans E1</name>
    <dbReference type="NCBI Taxonomy" id="1427503"/>
    <lineage>
        <taxon>Bacteria</taxon>
        <taxon>Pseudomonadati</taxon>
        <taxon>Pseudomonadota</taxon>
        <taxon>Alphaproteobacteria</taxon>
        <taxon>Holosporales</taxon>
        <taxon>Holosporaceae</taxon>
        <taxon>Holospora</taxon>
    </lineage>
</organism>
<gene>
    <name evidence="3" type="ORF">HE1_00681</name>
</gene>
<comment type="caution">
    <text evidence="3">The sequence shown here is derived from an EMBL/GenBank/DDBJ whole genome shotgun (WGS) entry which is preliminary data.</text>
</comment>
<dbReference type="EMBL" id="BAUP01000085">
    <property type="protein sequence ID" value="GAJ46349.1"/>
    <property type="molecule type" value="Genomic_DNA"/>
</dbReference>
<dbReference type="STRING" id="1427503.HE1_00681"/>
<sequence>MQHISLNNCVEKFLKKITTFLIFSFGVLLYVHHGYRSNLFQNQKVDVTFFRNQYYQPRIFAQFFTLFSCRISKSQKDFYYWNSVLNSSRKFNMATGLESALTKVFPHALKSFSLRWNSLNNFMHGLRLQNILPHHRVLIRDALISLSKKKVLTRAIAGKEVRIFYLGVGEEKHLSFIEIPMDLVTTKKIFIDKEKFRIETIKDSLVPFVIRTQGVVTTSLLSDLRRKRLPSCAFRLATSFLEASKIPLRQHYGRGAQFFILYRGVKNARTGQIQCKDILFLKLKNTKRNVSLYPYSLRKNAPGLFTENGERVNQAKEKSGLSFIRPLSGGRLSSYFGKRKHPIFGHHHHHKGIDLAAPLGTPVRAAASGVVEKVGWVRGYGNFIRIRHSNDYRTAYGHLSRYAQKLRPGTTVHQGQVIGFVGSTGNASGNHLHFEMIRNGSQINPLSVHNSSQPIERMGGVQYQRFRAYIRYLNAIYNKLGNNCSSIQV</sequence>
<protein>
    <submittedName>
        <fullName evidence="3">Putative metalloprotease</fullName>
    </submittedName>
</protein>
<keyword evidence="1" id="KW-0812">Transmembrane</keyword>
<dbReference type="InterPro" id="IPR050570">
    <property type="entry name" value="Cell_wall_metabolism_enzyme"/>
</dbReference>
<keyword evidence="3" id="KW-0645">Protease</keyword>
<keyword evidence="4" id="KW-1185">Reference proteome</keyword>
<dbReference type="PANTHER" id="PTHR21666">
    <property type="entry name" value="PEPTIDASE-RELATED"/>
    <property type="match status" value="1"/>
</dbReference>
<reference evidence="3 4" key="1">
    <citation type="journal article" date="2014" name="FEMS Microbiol. Lett.">
        <title>Draft genome sequences of three Holospora species (Holospora obtusa, Holospora undulata, and Holospora elegans), endonuclear symbiotic bacteria of the ciliate Paramecium caudatum.</title>
        <authorList>
            <person name="Dohra H."/>
            <person name="Tanaka K."/>
            <person name="Suzuki T."/>
            <person name="Fujishima M."/>
            <person name="Suzuki H."/>
        </authorList>
    </citation>
    <scope>NUCLEOTIDE SEQUENCE [LARGE SCALE GENOMIC DNA]</scope>
    <source>
        <strain evidence="3 4">E1</strain>
    </source>
</reference>
<dbReference type="Gene3D" id="2.70.70.10">
    <property type="entry name" value="Glucose Permease (Domain IIA)"/>
    <property type="match status" value="1"/>
</dbReference>
<keyword evidence="3" id="KW-0482">Metalloprotease</keyword>
<keyword evidence="1" id="KW-0472">Membrane</keyword>
<dbReference type="CDD" id="cd12797">
    <property type="entry name" value="M23_peptidase"/>
    <property type="match status" value="1"/>
</dbReference>
<keyword evidence="3" id="KW-0378">Hydrolase</keyword>
<evidence type="ECO:0000256" key="1">
    <source>
        <dbReference type="SAM" id="Phobius"/>
    </source>
</evidence>
<name>A0A023DY93_9PROT</name>
<feature type="transmembrane region" description="Helical" evidence="1">
    <location>
        <begin position="17"/>
        <end position="35"/>
    </location>
</feature>
<evidence type="ECO:0000313" key="3">
    <source>
        <dbReference type="EMBL" id="GAJ46349.1"/>
    </source>
</evidence>
<proteinExistence type="predicted"/>
<dbReference type="OrthoDB" id="9805070at2"/>
<dbReference type="GO" id="GO:0006508">
    <property type="term" value="P:proteolysis"/>
    <property type="evidence" value="ECO:0007669"/>
    <property type="project" value="UniProtKB-KW"/>
</dbReference>
<dbReference type="InterPro" id="IPR016047">
    <property type="entry name" value="M23ase_b-sheet_dom"/>
</dbReference>
<dbReference type="GO" id="GO:0004222">
    <property type="term" value="F:metalloendopeptidase activity"/>
    <property type="evidence" value="ECO:0007669"/>
    <property type="project" value="TreeGrafter"/>
</dbReference>
<dbReference type="Gene3D" id="3.10.450.350">
    <property type="match status" value="1"/>
</dbReference>
<keyword evidence="1" id="KW-1133">Transmembrane helix</keyword>
<dbReference type="PANTHER" id="PTHR21666:SF290">
    <property type="entry name" value="PEPTIDASE M23 DOMAIN PROTEIN"/>
    <property type="match status" value="1"/>
</dbReference>
<dbReference type="InterPro" id="IPR011055">
    <property type="entry name" value="Dup_hybrid_motif"/>
</dbReference>
<feature type="domain" description="M23ase beta-sheet core" evidence="2">
    <location>
        <begin position="349"/>
        <end position="445"/>
    </location>
</feature>
<accession>A0A023DY93</accession>
<dbReference type="Pfam" id="PF01551">
    <property type="entry name" value="Peptidase_M23"/>
    <property type="match status" value="1"/>
</dbReference>
<dbReference type="RefSeq" id="WP_052567306.1">
    <property type="nucleotide sequence ID" value="NZ_BAUP01000085.1"/>
</dbReference>
<evidence type="ECO:0000259" key="2">
    <source>
        <dbReference type="Pfam" id="PF01551"/>
    </source>
</evidence>
<dbReference type="Proteomes" id="UP000024842">
    <property type="component" value="Unassembled WGS sequence"/>
</dbReference>
<dbReference type="AlphaFoldDB" id="A0A023DY93"/>